<reference evidence="8" key="1">
    <citation type="submission" date="2019-11" db="EMBL/GenBank/DDBJ databases">
        <title>The nuclear and mitochondrial genomes of Frieseomelitta varia - a highly eusocial stingless bee (Meliponini) with a permanently sterile worker caste.</title>
        <authorList>
            <person name="Freitas F.C.P."/>
            <person name="Lourenco A.P."/>
            <person name="Nunes F.M.F."/>
            <person name="Paschoal A.R."/>
            <person name="Abreu F.C.P."/>
            <person name="Barbin F.O."/>
            <person name="Bataglia L."/>
            <person name="Cardoso-Junior C.A.M."/>
            <person name="Cervoni M.S."/>
            <person name="Silva S.R."/>
            <person name="Dalarmi F."/>
            <person name="Del Lama M.A."/>
            <person name="Depintor T.S."/>
            <person name="Ferreira K.M."/>
            <person name="Goria P.S."/>
            <person name="Jaskot M.C."/>
            <person name="Lago D.C."/>
            <person name="Luna-Lucena D."/>
            <person name="Moda L.M."/>
            <person name="Nascimento L."/>
            <person name="Pedrino M."/>
            <person name="Rabico F.O."/>
            <person name="Sanches F.C."/>
            <person name="Santos D.E."/>
            <person name="Santos C.G."/>
            <person name="Vieira J."/>
            <person name="Lopes T.F."/>
            <person name="Barchuk A.R."/>
            <person name="Hartfelder K."/>
            <person name="Simoes Z.L.P."/>
            <person name="Bitondi M.M.G."/>
            <person name="Pinheiro D.G."/>
        </authorList>
    </citation>
    <scope>NUCLEOTIDE SEQUENCE</scope>
    <source>
        <strain evidence="8">USP_RPSP 00005682</strain>
        <tissue evidence="8">Whole individual</tissue>
    </source>
</reference>
<dbReference type="FunFam" id="3.10.200.10:FF:000003">
    <property type="entry name" value="Carbonic anhydrase 12"/>
    <property type="match status" value="1"/>
</dbReference>
<dbReference type="PANTHER" id="PTHR18952:SF124">
    <property type="entry name" value="CARBONIC ANHYDRASE 7"/>
    <property type="match status" value="1"/>
</dbReference>
<evidence type="ECO:0000259" key="7">
    <source>
        <dbReference type="PROSITE" id="PS51144"/>
    </source>
</evidence>
<feature type="compositionally biased region" description="Polar residues" evidence="6">
    <location>
        <begin position="70"/>
        <end position="89"/>
    </location>
</feature>
<dbReference type="CDD" id="cd00326">
    <property type="entry name" value="alpha_CA"/>
    <property type="match status" value="1"/>
</dbReference>
<feature type="region of interest" description="Disordered" evidence="6">
    <location>
        <begin position="395"/>
        <end position="441"/>
    </location>
</feature>
<feature type="domain" description="Alpha-carbonic anhydrase" evidence="7">
    <location>
        <begin position="131"/>
        <end position="388"/>
    </location>
</feature>
<evidence type="ECO:0000256" key="6">
    <source>
        <dbReference type="SAM" id="MobiDB-lite"/>
    </source>
</evidence>
<proteinExistence type="inferred from homology"/>
<dbReference type="SUPFAM" id="SSF51069">
    <property type="entry name" value="Carbonic anhydrase"/>
    <property type="match status" value="1"/>
</dbReference>
<evidence type="ECO:0000256" key="4">
    <source>
        <dbReference type="ARBA" id="ARBA00022833"/>
    </source>
</evidence>
<comment type="similarity">
    <text evidence="1">Belongs to the alpha-carbonic anhydrase family.</text>
</comment>
<dbReference type="PROSITE" id="PS51144">
    <property type="entry name" value="ALPHA_CA_2"/>
    <property type="match status" value="1"/>
</dbReference>
<dbReference type="GO" id="GO:0005737">
    <property type="term" value="C:cytoplasm"/>
    <property type="evidence" value="ECO:0007669"/>
    <property type="project" value="TreeGrafter"/>
</dbReference>
<dbReference type="GO" id="GO:0008270">
    <property type="term" value="F:zinc ion binding"/>
    <property type="evidence" value="ECO:0007669"/>
    <property type="project" value="InterPro"/>
</dbReference>
<feature type="compositionally biased region" description="Polar residues" evidence="6">
    <location>
        <begin position="420"/>
        <end position="441"/>
    </location>
</feature>
<dbReference type="Gene3D" id="3.10.200.10">
    <property type="entry name" value="Alpha carbonic anhydrase"/>
    <property type="match status" value="1"/>
</dbReference>
<comment type="caution">
    <text evidence="8">The sequence shown here is derived from an EMBL/GenBank/DDBJ whole genome shotgun (WGS) entry which is preliminary data.</text>
</comment>
<sequence>MPIFLENTINSHIQIIIAIASVMLFTVQHTHALRFSTCYNILPNIPGFFPVHSPRNVKSKGPPTWPYAWKQNTDPETESSFPSHSPNALSSRPLPKIHNFTEFQEIEQYVKRYIYHPEVFDVAARNDLVAGNFSYDGTNGPSHWGKEYKTCLGKYQSPIDIEEKDVTTMTFPELQFSGVEGSHKAYMTNNGHTVMIQSFDSNVPSISGGPINSTYVFQQLHFHWGPNDNQGSEDLINNHSFSMELHVVLWKKEYGSYDEAIKRDDGLTVLGYLYQATDEPNPMFESIVQQIPDIVGVGSNITISDNNVLKKLVAPDIASAQNYFTYRGSLTTPPCLEIVQWIDFVKPQHISHEQLAAFRSIQSADGTNLTHNFRPVQPLDGRTVYRNIAGAEPSTISPVFKQTPSTASVPASSPAKKQETINNDVTESPMDNNKNGENSASSMWPVTPFAVILGVIFLLPYQ</sequence>
<dbReference type="PANTHER" id="PTHR18952">
    <property type="entry name" value="CARBONIC ANHYDRASE"/>
    <property type="match status" value="1"/>
</dbReference>
<dbReference type="EC" id="4.2.1.1" evidence="2"/>
<gene>
    <name evidence="8" type="ORF">E2986_08439</name>
</gene>
<protein>
    <recommendedName>
        <fullName evidence="2">carbonic anhydrase</fullName>
        <ecNumber evidence="2">4.2.1.1</ecNumber>
    </recommendedName>
</protein>
<keyword evidence="3" id="KW-0479">Metal-binding</keyword>
<dbReference type="GO" id="GO:0004089">
    <property type="term" value="F:carbonate dehydratase activity"/>
    <property type="evidence" value="ECO:0007669"/>
    <property type="project" value="UniProtKB-EC"/>
</dbReference>
<keyword evidence="5" id="KW-0325">Glycoprotein</keyword>
<organism evidence="8 9">
    <name type="scientific">Frieseomelitta varia</name>
    <dbReference type="NCBI Taxonomy" id="561572"/>
    <lineage>
        <taxon>Eukaryota</taxon>
        <taxon>Metazoa</taxon>
        <taxon>Ecdysozoa</taxon>
        <taxon>Arthropoda</taxon>
        <taxon>Hexapoda</taxon>
        <taxon>Insecta</taxon>
        <taxon>Pterygota</taxon>
        <taxon>Neoptera</taxon>
        <taxon>Endopterygota</taxon>
        <taxon>Hymenoptera</taxon>
        <taxon>Apocrita</taxon>
        <taxon>Aculeata</taxon>
        <taxon>Apoidea</taxon>
        <taxon>Anthophila</taxon>
        <taxon>Apidae</taxon>
        <taxon>Frieseomelitta</taxon>
    </lineage>
</organism>
<dbReference type="InterPro" id="IPR023561">
    <property type="entry name" value="Carbonic_anhydrase_a-class"/>
</dbReference>
<dbReference type="AlphaFoldDB" id="A0A833W277"/>
<name>A0A833W277_9HYME</name>
<dbReference type="Pfam" id="PF00194">
    <property type="entry name" value="Carb_anhydrase"/>
    <property type="match status" value="1"/>
</dbReference>
<keyword evidence="9" id="KW-1185">Reference proteome</keyword>
<dbReference type="InterPro" id="IPR036398">
    <property type="entry name" value="CA_dom_sf"/>
</dbReference>
<evidence type="ECO:0000256" key="3">
    <source>
        <dbReference type="ARBA" id="ARBA00022723"/>
    </source>
</evidence>
<evidence type="ECO:0000256" key="5">
    <source>
        <dbReference type="ARBA" id="ARBA00023180"/>
    </source>
</evidence>
<evidence type="ECO:0000256" key="2">
    <source>
        <dbReference type="ARBA" id="ARBA00012925"/>
    </source>
</evidence>
<evidence type="ECO:0000313" key="9">
    <source>
        <dbReference type="Proteomes" id="UP000655588"/>
    </source>
</evidence>
<feature type="compositionally biased region" description="Low complexity" evidence="6">
    <location>
        <begin position="403"/>
        <end position="415"/>
    </location>
</feature>
<accession>A0A833W277</accession>
<dbReference type="SMART" id="SM01057">
    <property type="entry name" value="Carb_anhydrase"/>
    <property type="match status" value="1"/>
</dbReference>
<feature type="region of interest" description="Disordered" evidence="6">
    <location>
        <begin position="69"/>
        <end position="89"/>
    </location>
</feature>
<evidence type="ECO:0000313" key="8">
    <source>
        <dbReference type="EMBL" id="KAF3421527.1"/>
    </source>
</evidence>
<dbReference type="EMBL" id="WNWW01000853">
    <property type="protein sequence ID" value="KAF3421527.1"/>
    <property type="molecule type" value="Genomic_DNA"/>
</dbReference>
<dbReference type="InterPro" id="IPR001148">
    <property type="entry name" value="CA_dom"/>
</dbReference>
<evidence type="ECO:0000256" key="1">
    <source>
        <dbReference type="ARBA" id="ARBA00010718"/>
    </source>
</evidence>
<keyword evidence="4" id="KW-0862">Zinc</keyword>
<dbReference type="Proteomes" id="UP000655588">
    <property type="component" value="Unassembled WGS sequence"/>
</dbReference>